<reference evidence="2" key="1">
    <citation type="submission" date="2016-10" db="EMBL/GenBank/DDBJ databases">
        <authorList>
            <person name="Varghese N."/>
        </authorList>
    </citation>
    <scope>NUCLEOTIDE SEQUENCE [LARGE SCALE GENOMIC DNA]</scope>
    <source>
        <strain evidence="2">DSM 12489</strain>
    </source>
</reference>
<gene>
    <name evidence="1" type="ORF">SAMN04489725_12610</name>
</gene>
<keyword evidence="2" id="KW-1185">Reference proteome</keyword>
<organism evidence="1 2">
    <name type="scientific">Alicyclobacillus hesperidum</name>
    <dbReference type="NCBI Taxonomy" id="89784"/>
    <lineage>
        <taxon>Bacteria</taxon>
        <taxon>Bacillati</taxon>
        <taxon>Bacillota</taxon>
        <taxon>Bacilli</taxon>
        <taxon>Bacillales</taxon>
        <taxon>Alicyclobacillaceae</taxon>
        <taxon>Alicyclobacillus</taxon>
    </lineage>
</organism>
<sequence>MTSESEDLPGEAALCIPRGFGIGAGTKQDGLLGRCVDVGCNACLYIQSPCTPASRVEAGGF</sequence>
<accession>A0A1H2Y0U5</accession>
<proteinExistence type="predicted"/>
<dbReference type="Proteomes" id="UP000182589">
    <property type="component" value="Unassembled WGS sequence"/>
</dbReference>
<name>A0A1H2Y0U5_9BACL</name>
<dbReference type="AlphaFoldDB" id="A0A1H2Y0U5"/>
<dbReference type="EMBL" id="FNOJ01000026">
    <property type="protein sequence ID" value="SDW98428.1"/>
    <property type="molecule type" value="Genomic_DNA"/>
</dbReference>
<protein>
    <submittedName>
        <fullName evidence="1">Uncharacterized protein</fullName>
    </submittedName>
</protein>
<evidence type="ECO:0000313" key="1">
    <source>
        <dbReference type="EMBL" id="SDW98428.1"/>
    </source>
</evidence>
<dbReference type="STRING" id="89784.SAMN04489725_12610"/>
<evidence type="ECO:0000313" key="2">
    <source>
        <dbReference type="Proteomes" id="UP000182589"/>
    </source>
</evidence>